<keyword evidence="3" id="KW-1185">Reference proteome</keyword>
<dbReference type="AlphaFoldDB" id="A0AA39M0B4"/>
<evidence type="ECO:0000313" key="3">
    <source>
        <dbReference type="Proteomes" id="UP001175271"/>
    </source>
</evidence>
<feature type="region of interest" description="Disordered" evidence="1">
    <location>
        <begin position="1"/>
        <end position="41"/>
    </location>
</feature>
<sequence>MSAKGDKESPHRAKRRRFFGFKRSSTGDAPEPAEPSCDTRRNPIGVRIADFLNNLTPGIGVVYERNRSGSAHVELKSNEESSRHMRSRYEDGVSPTHALTEHINQKLQEAAQNSVSSLRCCERRFGERRAD</sequence>
<proteinExistence type="predicted"/>
<protein>
    <submittedName>
        <fullName evidence="2">Uncharacterized protein</fullName>
    </submittedName>
</protein>
<feature type="compositionally biased region" description="Basic and acidic residues" evidence="1">
    <location>
        <begin position="1"/>
        <end position="11"/>
    </location>
</feature>
<evidence type="ECO:0000313" key="2">
    <source>
        <dbReference type="EMBL" id="KAK0415910.1"/>
    </source>
</evidence>
<comment type="caution">
    <text evidence="2">The sequence shown here is derived from an EMBL/GenBank/DDBJ whole genome shotgun (WGS) entry which is preliminary data.</text>
</comment>
<reference evidence="2" key="1">
    <citation type="submission" date="2023-06" db="EMBL/GenBank/DDBJ databases">
        <title>Genomic analysis of the entomopathogenic nematode Steinernema hermaphroditum.</title>
        <authorList>
            <person name="Schwarz E.M."/>
            <person name="Heppert J.K."/>
            <person name="Baniya A."/>
            <person name="Schwartz H.T."/>
            <person name="Tan C.-H."/>
            <person name="Antoshechkin I."/>
            <person name="Sternberg P.W."/>
            <person name="Goodrich-Blair H."/>
            <person name="Dillman A.R."/>
        </authorList>
    </citation>
    <scope>NUCLEOTIDE SEQUENCE</scope>
    <source>
        <strain evidence="2">PS9179</strain>
        <tissue evidence="2">Whole animal</tissue>
    </source>
</reference>
<feature type="compositionally biased region" description="Basic and acidic residues" evidence="1">
    <location>
        <begin position="73"/>
        <end position="91"/>
    </location>
</feature>
<name>A0AA39M0B4_9BILA</name>
<dbReference type="EMBL" id="JAUCMV010000002">
    <property type="protein sequence ID" value="KAK0415910.1"/>
    <property type="molecule type" value="Genomic_DNA"/>
</dbReference>
<dbReference type="Proteomes" id="UP001175271">
    <property type="component" value="Unassembled WGS sequence"/>
</dbReference>
<accession>A0AA39M0B4</accession>
<organism evidence="2 3">
    <name type="scientific">Steinernema hermaphroditum</name>
    <dbReference type="NCBI Taxonomy" id="289476"/>
    <lineage>
        <taxon>Eukaryota</taxon>
        <taxon>Metazoa</taxon>
        <taxon>Ecdysozoa</taxon>
        <taxon>Nematoda</taxon>
        <taxon>Chromadorea</taxon>
        <taxon>Rhabditida</taxon>
        <taxon>Tylenchina</taxon>
        <taxon>Panagrolaimomorpha</taxon>
        <taxon>Strongyloidoidea</taxon>
        <taxon>Steinernematidae</taxon>
        <taxon>Steinernema</taxon>
    </lineage>
</organism>
<gene>
    <name evidence="2" type="ORF">QR680_012188</name>
</gene>
<evidence type="ECO:0000256" key="1">
    <source>
        <dbReference type="SAM" id="MobiDB-lite"/>
    </source>
</evidence>
<feature type="region of interest" description="Disordered" evidence="1">
    <location>
        <begin position="72"/>
        <end position="93"/>
    </location>
</feature>